<dbReference type="InterPro" id="IPR006139">
    <property type="entry name" value="D-isomer_2_OHA_DH_cat_dom"/>
</dbReference>
<evidence type="ECO:0000313" key="6">
    <source>
        <dbReference type="EMBL" id="KAJ8925072.1"/>
    </source>
</evidence>
<proteinExistence type="inferred from homology"/>
<evidence type="ECO:0000256" key="2">
    <source>
        <dbReference type="ARBA" id="ARBA00073306"/>
    </source>
</evidence>
<protein>
    <recommendedName>
        <fullName evidence="2">Glyoxylate reductase/hydroxypyruvate reductase</fullName>
    </recommendedName>
</protein>
<sequence>FWGIFVLYQVFGIVRPDHVLVDNHRPKVLITNPYVPKIAFDLLATCYIRNCDIVSIQNETKEEIVSKVKGVDAILWGSHIKIDKDVLDAAGDQMKVIGAMSAGYDHIDLPELKKRGIKLGNTPKVLNGAVADTAVLLALAAARRLHEGRLLIDSGKWNPNEWILGQDIEGSTVGIIGLGGIGQAIAKRVKAFDVKQILYTGHKEKAEGNELGAKFLPLEDRDELLRQSDFVFVAAPLTAETEGMCNEEFFSKMKKTAVFVNISRGKVVDQKALYKALKQGQIFAAGLDVMTPEPLPTTDELLTLPNLVLMPHWGSATEQTRNAMAELTVRNIMNALKGEPMVTPLT</sequence>
<dbReference type="Gene3D" id="3.40.50.720">
    <property type="entry name" value="NAD(P)-binding Rossmann-like Domain"/>
    <property type="match status" value="2"/>
</dbReference>
<dbReference type="InterPro" id="IPR029753">
    <property type="entry name" value="D-isomer_DH_CS"/>
</dbReference>
<keyword evidence="7" id="KW-1185">Reference proteome</keyword>
<dbReference type="FunFam" id="3.40.50.720:FF:000026">
    <property type="entry name" value="Glyoxylate/hydroxypyruvate reductase B"/>
    <property type="match status" value="1"/>
</dbReference>
<reference evidence="6 7" key="1">
    <citation type="journal article" date="2023" name="Insect Mol. Biol.">
        <title>Genome sequencing provides insights into the evolution of gene families encoding plant cell wall-degrading enzymes in longhorned beetles.</title>
        <authorList>
            <person name="Shin N.R."/>
            <person name="Okamura Y."/>
            <person name="Kirsch R."/>
            <person name="Pauchet Y."/>
        </authorList>
    </citation>
    <scope>NUCLEOTIDE SEQUENCE [LARGE SCALE GENOMIC DNA]</scope>
    <source>
        <strain evidence="6">EAD_L_NR</strain>
    </source>
</reference>
<accession>A0AAV8WFR6</accession>
<dbReference type="Pfam" id="PF02826">
    <property type="entry name" value="2-Hacid_dh_C"/>
    <property type="match status" value="1"/>
</dbReference>
<dbReference type="AlphaFoldDB" id="A0AAV8WFR6"/>
<dbReference type="Proteomes" id="UP001159042">
    <property type="component" value="Unassembled WGS sequence"/>
</dbReference>
<dbReference type="PANTHER" id="PTHR10996:SF119">
    <property type="entry name" value="FI03731P-RELATED"/>
    <property type="match status" value="1"/>
</dbReference>
<dbReference type="InterPro" id="IPR050223">
    <property type="entry name" value="D-isomer_2-hydroxyacid_DH"/>
</dbReference>
<feature type="non-terminal residue" evidence="6">
    <location>
        <position position="1"/>
    </location>
</feature>
<dbReference type="PANTHER" id="PTHR10996">
    <property type="entry name" value="2-HYDROXYACID DEHYDROGENASE-RELATED"/>
    <property type="match status" value="1"/>
</dbReference>
<dbReference type="PROSITE" id="PS00671">
    <property type="entry name" value="D_2_HYDROXYACID_DH_3"/>
    <property type="match status" value="1"/>
</dbReference>
<evidence type="ECO:0000259" key="4">
    <source>
        <dbReference type="Pfam" id="PF00389"/>
    </source>
</evidence>
<evidence type="ECO:0000259" key="5">
    <source>
        <dbReference type="Pfam" id="PF02826"/>
    </source>
</evidence>
<dbReference type="SUPFAM" id="SSF51735">
    <property type="entry name" value="NAD(P)-binding Rossmann-fold domains"/>
    <property type="match status" value="1"/>
</dbReference>
<comment type="similarity">
    <text evidence="3">Belongs to the D-isomer specific 2-hydroxyacid dehydrogenase family.</text>
</comment>
<feature type="domain" description="D-isomer specific 2-hydroxyacid dehydrogenase catalytic" evidence="4">
    <location>
        <begin position="46"/>
        <end position="343"/>
    </location>
</feature>
<gene>
    <name evidence="6" type="ORF">NQ315_001243</name>
</gene>
<dbReference type="GO" id="GO:0030267">
    <property type="term" value="F:glyoxylate reductase (NADPH) activity"/>
    <property type="evidence" value="ECO:0007669"/>
    <property type="project" value="TreeGrafter"/>
</dbReference>
<dbReference type="Pfam" id="PF00389">
    <property type="entry name" value="2-Hacid_dh"/>
    <property type="match status" value="1"/>
</dbReference>
<feature type="domain" description="D-isomer specific 2-hydroxyacid dehydrogenase NAD-binding" evidence="5">
    <location>
        <begin position="136"/>
        <end position="314"/>
    </location>
</feature>
<evidence type="ECO:0000256" key="3">
    <source>
        <dbReference type="RuleBase" id="RU003719"/>
    </source>
</evidence>
<dbReference type="SUPFAM" id="SSF52283">
    <property type="entry name" value="Formate/glycerate dehydrogenase catalytic domain-like"/>
    <property type="match status" value="1"/>
</dbReference>
<evidence type="ECO:0000313" key="7">
    <source>
        <dbReference type="Proteomes" id="UP001159042"/>
    </source>
</evidence>
<dbReference type="CDD" id="cd05301">
    <property type="entry name" value="GDH"/>
    <property type="match status" value="1"/>
</dbReference>
<evidence type="ECO:0000256" key="1">
    <source>
        <dbReference type="ARBA" id="ARBA00023002"/>
    </source>
</evidence>
<dbReference type="InterPro" id="IPR036291">
    <property type="entry name" value="NAD(P)-bd_dom_sf"/>
</dbReference>
<dbReference type="InterPro" id="IPR006140">
    <property type="entry name" value="D-isomer_DH_NAD-bd"/>
</dbReference>
<name>A0AAV8WFR6_9CUCU</name>
<keyword evidence="1 3" id="KW-0560">Oxidoreductase</keyword>
<organism evidence="6 7">
    <name type="scientific">Exocentrus adspersus</name>
    <dbReference type="NCBI Taxonomy" id="1586481"/>
    <lineage>
        <taxon>Eukaryota</taxon>
        <taxon>Metazoa</taxon>
        <taxon>Ecdysozoa</taxon>
        <taxon>Arthropoda</taxon>
        <taxon>Hexapoda</taxon>
        <taxon>Insecta</taxon>
        <taxon>Pterygota</taxon>
        <taxon>Neoptera</taxon>
        <taxon>Endopterygota</taxon>
        <taxon>Coleoptera</taxon>
        <taxon>Polyphaga</taxon>
        <taxon>Cucujiformia</taxon>
        <taxon>Chrysomeloidea</taxon>
        <taxon>Cerambycidae</taxon>
        <taxon>Lamiinae</taxon>
        <taxon>Acanthocinini</taxon>
        <taxon>Exocentrus</taxon>
    </lineage>
</organism>
<comment type="caution">
    <text evidence="6">The sequence shown here is derived from an EMBL/GenBank/DDBJ whole genome shotgun (WGS) entry which is preliminary data.</text>
</comment>
<dbReference type="GO" id="GO:0008465">
    <property type="term" value="F:hydroxypyruvate reductase (NADH) activity"/>
    <property type="evidence" value="ECO:0007669"/>
    <property type="project" value="TreeGrafter"/>
</dbReference>
<dbReference type="GO" id="GO:0051287">
    <property type="term" value="F:NAD binding"/>
    <property type="evidence" value="ECO:0007669"/>
    <property type="project" value="InterPro"/>
</dbReference>
<dbReference type="EMBL" id="JANEYG010000002">
    <property type="protein sequence ID" value="KAJ8925072.1"/>
    <property type="molecule type" value="Genomic_DNA"/>
</dbReference>
<dbReference type="GO" id="GO:0005829">
    <property type="term" value="C:cytosol"/>
    <property type="evidence" value="ECO:0007669"/>
    <property type="project" value="TreeGrafter"/>
</dbReference>